<proteinExistence type="predicted"/>
<feature type="transmembrane region" description="Helical" evidence="1">
    <location>
        <begin position="55"/>
        <end position="75"/>
    </location>
</feature>
<dbReference type="Proteomes" id="UP001428341">
    <property type="component" value="Unassembled WGS sequence"/>
</dbReference>
<protein>
    <submittedName>
        <fullName evidence="2">Uncharacterized protein</fullName>
    </submittedName>
</protein>
<keyword evidence="3" id="KW-1185">Reference proteome</keyword>
<evidence type="ECO:0000313" key="3">
    <source>
        <dbReference type="Proteomes" id="UP001428341"/>
    </source>
</evidence>
<evidence type="ECO:0000256" key="1">
    <source>
        <dbReference type="SAM" id="Phobius"/>
    </source>
</evidence>
<name>A0AAP0MAY9_9ROSI</name>
<reference evidence="2 3" key="1">
    <citation type="submission" date="2024-05" db="EMBL/GenBank/DDBJ databases">
        <title>Haplotype-resolved chromosome-level genome assembly of Huyou (Citrus changshanensis).</title>
        <authorList>
            <person name="Miao C."/>
            <person name="Chen W."/>
            <person name="Wu Y."/>
            <person name="Wang L."/>
            <person name="Zhao S."/>
            <person name="Grierson D."/>
            <person name="Xu C."/>
            <person name="Chen K."/>
        </authorList>
    </citation>
    <scope>NUCLEOTIDE SEQUENCE [LARGE SCALE GENOMIC DNA]</scope>
    <source>
        <strain evidence="2">01-14</strain>
        <tissue evidence="2">Leaf</tissue>
    </source>
</reference>
<gene>
    <name evidence="2" type="ORF">WN944_013801</name>
</gene>
<keyword evidence="1" id="KW-0812">Transmembrane</keyword>
<keyword evidence="1" id="KW-0472">Membrane</keyword>
<evidence type="ECO:0000313" key="2">
    <source>
        <dbReference type="EMBL" id="KAK9198615.1"/>
    </source>
</evidence>
<feature type="transmembrane region" description="Helical" evidence="1">
    <location>
        <begin position="27"/>
        <end position="48"/>
    </location>
</feature>
<organism evidence="2 3">
    <name type="scientific">Citrus x changshan-huyou</name>
    <dbReference type="NCBI Taxonomy" id="2935761"/>
    <lineage>
        <taxon>Eukaryota</taxon>
        <taxon>Viridiplantae</taxon>
        <taxon>Streptophyta</taxon>
        <taxon>Embryophyta</taxon>
        <taxon>Tracheophyta</taxon>
        <taxon>Spermatophyta</taxon>
        <taxon>Magnoliopsida</taxon>
        <taxon>eudicotyledons</taxon>
        <taxon>Gunneridae</taxon>
        <taxon>Pentapetalae</taxon>
        <taxon>rosids</taxon>
        <taxon>malvids</taxon>
        <taxon>Sapindales</taxon>
        <taxon>Rutaceae</taxon>
        <taxon>Aurantioideae</taxon>
        <taxon>Citrus</taxon>
    </lineage>
</organism>
<comment type="caution">
    <text evidence="2">The sequence shown here is derived from an EMBL/GenBank/DDBJ whole genome shotgun (WGS) entry which is preliminary data.</text>
</comment>
<dbReference type="EMBL" id="JBCGBO010000005">
    <property type="protein sequence ID" value="KAK9198615.1"/>
    <property type="molecule type" value="Genomic_DNA"/>
</dbReference>
<dbReference type="AlphaFoldDB" id="A0AAP0MAY9"/>
<keyword evidence="1" id="KW-1133">Transmembrane helix</keyword>
<accession>A0AAP0MAY9</accession>
<sequence length="112" mass="13075">MGMGTSTFIIRWINFLTMVCVSSFKNLLYFCSFYIWFFVSQISFLVALSSDPFLCMLHFLIYCHYLVSWVVMGLFSVPLVMYFATVLFVVGFLAFEFVCCLLGPFLYNILMH</sequence>
<feature type="transmembrane region" description="Helical" evidence="1">
    <location>
        <begin position="81"/>
        <end position="107"/>
    </location>
</feature>